<organism evidence="13 14">
    <name type="scientific">Eeniella nana</name>
    <name type="common">Yeast</name>
    <name type="synonym">Brettanomyces nanus</name>
    <dbReference type="NCBI Taxonomy" id="13502"/>
    <lineage>
        <taxon>Eukaryota</taxon>
        <taxon>Fungi</taxon>
        <taxon>Dikarya</taxon>
        <taxon>Ascomycota</taxon>
        <taxon>Saccharomycotina</taxon>
        <taxon>Pichiomycetes</taxon>
        <taxon>Pichiales</taxon>
        <taxon>Pichiaceae</taxon>
        <taxon>Brettanomyces</taxon>
    </lineage>
</organism>
<accession>A0A875SFJ4</accession>
<evidence type="ECO:0000256" key="9">
    <source>
        <dbReference type="ARBA" id="ARBA00023136"/>
    </source>
</evidence>
<keyword evidence="8 12" id="KW-1133">Transmembrane helix</keyword>
<keyword evidence="6 12" id="KW-0812">Transmembrane</keyword>
<dbReference type="Proteomes" id="UP000662931">
    <property type="component" value="Chromosome 4"/>
</dbReference>
<dbReference type="GO" id="GO:0005789">
    <property type="term" value="C:endoplasmic reticulum membrane"/>
    <property type="evidence" value="ECO:0007669"/>
    <property type="project" value="UniProtKB-SubCell"/>
</dbReference>
<sequence>MHYLLLITLKSLIVSAIFGTVLGAFASFKADSFFWNEETLPELDSFIFNLVEGKSKDWGTEPLYAYFTKYLPHIFMIPLIPLMALYGFNDDLVNYGVGTVKTVTISSVLFIFVMSLQPHKEWRFIVYSLPGITIAASNGIVKIMEKAKSYRSLFKFVVIAICLCNYLLSLFAGYVSSFNYPGGEALTNLNLKLFRENQAGTLRPITVHMDVATCMSGATLFNRMDDSKFEITYDKTENSFKLDQLWNTFDYVITEIDNEKELLVENGCQWVKIDVVDKLSGLDKASIISHAKNPLKTFNEVKAAFHNRNTGYLVNFIHLEPEIFVYEKMCTVV</sequence>
<evidence type="ECO:0000313" key="13">
    <source>
        <dbReference type="EMBL" id="QPG77354.1"/>
    </source>
</evidence>
<feature type="transmembrane region" description="Helical" evidence="12">
    <location>
        <begin position="95"/>
        <end position="116"/>
    </location>
</feature>
<keyword evidence="14" id="KW-1185">Reference proteome</keyword>
<keyword evidence="7 12" id="KW-0256">Endoplasmic reticulum</keyword>
<keyword evidence="4 12" id="KW-0328">Glycosyltransferase</keyword>
<feature type="transmembrane region" description="Helical" evidence="12">
    <location>
        <begin position="153"/>
        <end position="175"/>
    </location>
</feature>
<feature type="transmembrane region" description="Helical" evidence="12">
    <location>
        <begin position="122"/>
        <end position="141"/>
    </location>
</feature>
<dbReference type="UniPathway" id="UPA00378"/>
<protein>
    <recommendedName>
        <fullName evidence="12">Mannosyltransferase</fullName>
        <ecNumber evidence="12">2.4.1.-</ecNumber>
    </recommendedName>
</protein>
<comment type="catalytic activity">
    <reaction evidence="11">
        <text>an alpha-D-Man-(1-&gt;2)-alpha-D-Man-(1-&gt;2)-alpha-D-Man-(1-&gt;3)-[alpha-D-Man-(1-&gt;2)-alpha-D-Man-(1-&gt;3)-alpha-D-Man-(1-&gt;6)]-beta-D-Man-(1-&gt;4)-beta-D-GlcNAc-(1-&gt;4)-alpha-D-GlcNAc-diphospho-di-trans,poly-cis-dolichol + a di-trans,poly-cis-dolichyl beta-D-mannosyl phosphate = an alpha-D-Man-(1-&gt;2)-alpha-D-Man-(1-&gt;2)-alpha-D-Man-(1-&gt;3)-[alpha-D-Man-(1-&gt;2)-alpha-D-Man-(1-&gt;3)-[alpha-D-Man-(1-&gt;6)]-alpha-D-Man-(1-&gt;6)]-beta-D-Man-(1-&gt;4)-beta-D-GlcNAc-(1-&gt;4)-alpha-D-GlcNAc-diphospho-di-trans,poly-cis-dolichol + a di-trans,poly-cis-dolichyl phosphate + H(+)</text>
        <dbReference type="Rhea" id="RHEA:29535"/>
        <dbReference type="Rhea" id="RHEA-COMP:19498"/>
        <dbReference type="Rhea" id="RHEA-COMP:19501"/>
        <dbReference type="Rhea" id="RHEA-COMP:19518"/>
        <dbReference type="Rhea" id="RHEA-COMP:19519"/>
        <dbReference type="ChEBI" id="CHEBI:15378"/>
        <dbReference type="ChEBI" id="CHEBI:57683"/>
        <dbReference type="ChEBI" id="CHEBI:58211"/>
        <dbReference type="ChEBI" id="CHEBI:132517"/>
        <dbReference type="ChEBI" id="CHEBI:132519"/>
        <dbReference type="EC" id="2.4.1.260"/>
    </reaction>
    <physiologicalReaction direction="left-to-right" evidence="11">
        <dbReference type="Rhea" id="RHEA:29536"/>
    </physiologicalReaction>
</comment>
<dbReference type="KEGG" id="bnn:FOA43_004766"/>
<evidence type="ECO:0000256" key="3">
    <source>
        <dbReference type="ARBA" id="ARBA00007063"/>
    </source>
</evidence>
<name>A0A875SFJ4_EENNA</name>
<keyword evidence="5" id="KW-0808">Transferase</keyword>
<evidence type="ECO:0000256" key="12">
    <source>
        <dbReference type="RuleBase" id="RU363075"/>
    </source>
</evidence>
<comment type="caution">
    <text evidence="12">Lacks conserved residue(s) required for the propagation of feature annotation.</text>
</comment>
<reference evidence="13" key="1">
    <citation type="submission" date="2020-10" db="EMBL/GenBank/DDBJ databases">
        <authorList>
            <person name="Roach M.J.R."/>
        </authorList>
    </citation>
    <scope>NUCLEOTIDE SEQUENCE</scope>
    <source>
        <strain evidence="13">CBS 1945</strain>
    </source>
</reference>
<dbReference type="AlphaFoldDB" id="A0A875SFJ4"/>
<evidence type="ECO:0000256" key="2">
    <source>
        <dbReference type="ARBA" id="ARBA00004922"/>
    </source>
</evidence>
<dbReference type="RefSeq" id="XP_038780919.1">
    <property type="nucleotide sequence ID" value="XM_038924991.1"/>
</dbReference>
<dbReference type="GeneID" id="62198166"/>
<evidence type="ECO:0000256" key="7">
    <source>
        <dbReference type="ARBA" id="ARBA00022824"/>
    </source>
</evidence>
<evidence type="ECO:0000256" key="6">
    <source>
        <dbReference type="ARBA" id="ARBA00022692"/>
    </source>
</evidence>
<comment type="pathway">
    <text evidence="2">Protein modification; protein glycosylation.</text>
</comment>
<dbReference type="EC" id="2.4.1.-" evidence="12"/>
<feature type="transmembrane region" description="Helical" evidence="12">
    <location>
        <begin position="70"/>
        <end position="88"/>
    </location>
</feature>
<evidence type="ECO:0000313" key="14">
    <source>
        <dbReference type="Proteomes" id="UP000662931"/>
    </source>
</evidence>
<evidence type="ECO:0000256" key="5">
    <source>
        <dbReference type="ARBA" id="ARBA00022679"/>
    </source>
</evidence>
<comment type="subcellular location">
    <subcellularLocation>
        <location evidence="1 12">Endoplasmic reticulum membrane</location>
        <topology evidence="1 12">Multi-pass membrane protein</topology>
    </subcellularLocation>
</comment>
<dbReference type="GO" id="GO:0052917">
    <property type="term" value="F:dol-P-Man:Man(7)GlcNAc(2)-PP-Dol alpha-1,6-mannosyltransferase activity"/>
    <property type="evidence" value="ECO:0007669"/>
    <property type="project" value="UniProtKB-EC"/>
</dbReference>
<dbReference type="InterPro" id="IPR005599">
    <property type="entry name" value="GPI_mannosylTrfase"/>
</dbReference>
<comment type="function">
    <text evidence="10">Mannosyltransferase that operates in the biosynthetic pathway of dolichol-linked oligosaccharides, the glycan precursors employed in protein asparagine (N)-glycosylation. The assembly of dolichol-linked oligosaccharides begins on the cytosolic side of the endoplasmic reticulum membrane and finishes in its lumen. The sequential addition of sugars to dolichol pyrophosphate produces dolichol-linked oligosaccharides containing fourteen sugars, including two GlcNAcs, nine mannoses and three glucoses. Once assembled, the oligosaccharide is transferred from the lipid to nascent proteins by oligosaccharyltransferases. In the lumen of the endoplasmic reticulum, adds the eighth mannose residue in an alpha-1,6 linkage onto Man(7)GlcNAc(2)-PP-dolichol to produce Man(8)GlcNAc(2)-PP-dolichol.</text>
</comment>
<dbReference type="PANTHER" id="PTHR22760:SF1">
    <property type="entry name" value="DOL-P-MAN:MAN(7)GLCNAC(2)-PP-DOL ALPHA-1,6-MANNOSYLTRANSFERASE"/>
    <property type="match status" value="1"/>
</dbReference>
<evidence type="ECO:0000256" key="8">
    <source>
        <dbReference type="ARBA" id="ARBA00022989"/>
    </source>
</evidence>
<dbReference type="GO" id="GO:0006487">
    <property type="term" value="P:protein N-linked glycosylation"/>
    <property type="evidence" value="ECO:0007669"/>
    <property type="project" value="TreeGrafter"/>
</dbReference>
<proteinExistence type="inferred from homology"/>
<dbReference type="OrthoDB" id="19039at2759"/>
<dbReference type="EMBL" id="CP064815">
    <property type="protein sequence ID" value="QPG77354.1"/>
    <property type="molecule type" value="Genomic_DNA"/>
</dbReference>
<keyword evidence="9 12" id="KW-0472">Membrane</keyword>
<gene>
    <name evidence="13" type="ORF">FOA43_004766</name>
</gene>
<evidence type="ECO:0000256" key="10">
    <source>
        <dbReference type="ARBA" id="ARBA00044721"/>
    </source>
</evidence>
<comment type="similarity">
    <text evidence="3 12">Belongs to the glycosyltransferase 22 family.</text>
</comment>
<dbReference type="Pfam" id="PF03901">
    <property type="entry name" value="Glyco_transf_22"/>
    <property type="match status" value="1"/>
</dbReference>
<evidence type="ECO:0000256" key="11">
    <source>
        <dbReference type="ARBA" id="ARBA00048899"/>
    </source>
</evidence>
<evidence type="ECO:0000256" key="4">
    <source>
        <dbReference type="ARBA" id="ARBA00022676"/>
    </source>
</evidence>
<evidence type="ECO:0000256" key="1">
    <source>
        <dbReference type="ARBA" id="ARBA00004477"/>
    </source>
</evidence>
<dbReference type="PANTHER" id="PTHR22760">
    <property type="entry name" value="GLYCOSYLTRANSFERASE"/>
    <property type="match status" value="1"/>
</dbReference>